<accession>A0A7J7K6B4</accession>
<evidence type="ECO:0000313" key="4">
    <source>
        <dbReference type="Proteomes" id="UP000593567"/>
    </source>
</evidence>
<keyword evidence="1" id="KW-0175">Coiled coil</keyword>
<comment type="caution">
    <text evidence="3">The sequence shown here is derived from an EMBL/GenBank/DDBJ whole genome shotgun (WGS) entry which is preliminary data.</text>
</comment>
<reference evidence="3" key="1">
    <citation type="submission" date="2020-06" db="EMBL/GenBank/DDBJ databases">
        <title>Draft genome of Bugula neritina, a colonial animal packing powerful symbionts and potential medicines.</title>
        <authorList>
            <person name="Rayko M."/>
        </authorList>
    </citation>
    <scope>NUCLEOTIDE SEQUENCE [LARGE SCALE GENOMIC DNA]</scope>
    <source>
        <strain evidence="3">Kwan_BN1</strain>
    </source>
</reference>
<dbReference type="EMBL" id="VXIV02001143">
    <property type="protein sequence ID" value="KAF6034149.1"/>
    <property type="molecule type" value="Genomic_DNA"/>
</dbReference>
<protein>
    <submittedName>
        <fullName evidence="3">Uncharacterized protein</fullName>
    </submittedName>
</protein>
<keyword evidence="4" id="KW-1185">Reference proteome</keyword>
<evidence type="ECO:0000256" key="2">
    <source>
        <dbReference type="SAM" id="MobiDB-lite"/>
    </source>
</evidence>
<feature type="region of interest" description="Disordered" evidence="2">
    <location>
        <begin position="1"/>
        <end position="27"/>
    </location>
</feature>
<evidence type="ECO:0000313" key="3">
    <source>
        <dbReference type="EMBL" id="KAF6034149.1"/>
    </source>
</evidence>
<dbReference type="Proteomes" id="UP000593567">
    <property type="component" value="Unassembled WGS sequence"/>
</dbReference>
<proteinExistence type="predicted"/>
<evidence type="ECO:0000256" key="1">
    <source>
        <dbReference type="SAM" id="Coils"/>
    </source>
</evidence>
<sequence length="205" mass="22413">MSSNVLEIHGSSEDEMMVTAPSSPLRQSRCLPQQECQDQGTSAAGPEIVESSPQLGIESSSMPGEQMRVVPKATQRVLRNVSASSQERIKQARGEHGNRTCGVCGFQSSGRRSHGIHVAGHFTRHMCDCGYAEGSYQALLPHWRAHGNPQLQITEICLENLEGGGATSIADMATELVSLKKIQRRLERKIKAKEERLRNAVHGTN</sequence>
<dbReference type="AlphaFoldDB" id="A0A7J7K6B4"/>
<name>A0A7J7K6B4_BUGNE</name>
<organism evidence="3 4">
    <name type="scientific">Bugula neritina</name>
    <name type="common">Brown bryozoan</name>
    <name type="synonym">Sertularia neritina</name>
    <dbReference type="NCBI Taxonomy" id="10212"/>
    <lineage>
        <taxon>Eukaryota</taxon>
        <taxon>Metazoa</taxon>
        <taxon>Spiralia</taxon>
        <taxon>Lophotrochozoa</taxon>
        <taxon>Bryozoa</taxon>
        <taxon>Gymnolaemata</taxon>
        <taxon>Cheilostomatida</taxon>
        <taxon>Flustrina</taxon>
        <taxon>Buguloidea</taxon>
        <taxon>Bugulidae</taxon>
        <taxon>Bugula</taxon>
    </lineage>
</organism>
<feature type="coiled-coil region" evidence="1">
    <location>
        <begin position="169"/>
        <end position="196"/>
    </location>
</feature>
<gene>
    <name evidence="3" type="ORF">EB796_007546</name>
</gene>